<evidence type="ECO:0000313" key="4">
    <source>
        <dbReference type="Proteomes" id="UP000279259"/>
    </source>
</evidence>
<evidence type="ECO:0000256" key="2">
    <source>
        <dbReference type="SAM" id="MobiDB-lite"/>
    </source>
</evidence>
<evidence type="ECO:0000313" key="3">
    <source>
        <dbReference type="EMBL" id="RSH93747.1"/>
    </source>
</evidence>
<dbReference type="EMBL" id="RSCD01000003">
    <property type="protein sequence ID" value="RSH93747.1"/>
    <property type="molecule type" value="Genomic_DNA"/>
</dbReference>
<dbReference type="AlphaFoldDB" id="A0A427YRP7"/>
<feature type="region of interest" description="Disordered" evidence="2">
    <location>
        <begin position="71"/>
        <end position="97"/>
    </location>
</feature>
<organism evidence="3 4">
    <name type="scientific">Saitozyma podzolica</name>
    <dbReference type="NCBI Taxonomy" id="1890683"/>
    <lineage>
        <taxon>Eukaryota</taxon>
        <taxon>Fungi</taxon>
        <taxon>Dikarya</taxon>
        <taxon>Basidiomycota</taxon>
        <taxon>Agaricomycotina</taxon>
        <taxon>Tremellomycetes</taxon>
        <taxon>Tremellales</taxon>
        <taxon>Trimorphomycetaceae</taxon>
        <taxon>Saitozyma</taxon>
    </lineage>
</organism>
<feature type="region of interest" description="Disordered" evidence="2">
    <location>
        <begin position="1"/>
        <end position="50"/>
    </location>
</feature>
<dbReference type="Proteomes" id="UP000279259">
    <property type="component" value="Unassembled WGS sequence"/>
</dbReference>
<feature type="coiled-coil region" evidence="1">
    <location>
        <begin position="332"/>
        <end position="359"/>
    </location>
</feature>
<sequence>MPFDENAPIQLHRFPLPPGTQPKMKHTGSTSHLTGSIRGPSLRPSSTFDPNVSLVSIPDVSLSMSVLDKDSHIRNKMESSESKDSKDSKEGKEGKEVRMLRNKLGKLEGERKKDVIEFKHKFEMVDLTLADLKAEIAILKSSAARDMSTTIASPFAPSHKHHPTPYGTTTTPAKPKCAAHSTVDSPPVPALQARLKRQSVSNAEGLEGAFGDDTEVTVLSGSVEELSEDAVREEDRSAREILLDDFLTPKNEDISSVEMTTTATQDIESSSNKLSALEQMVLEQNHLIIALQSRVAEIVAQQESHKPASVPIDDHDSEIDFARLFARTIADKERLQSENAMLLEENSRLKTRVEELEVASMLQIQPEDTPSKYYTPMSPPEATSRFVHIENKHLTSVHRKISARKASDRFLSAPQLPPLAPASPFVMKQ</sequence>
<evidence type="ECO:0000256" key="1">
    <source>
        <dbReference type="SAM" id="Coils"/>
    </source>
</evidence>
<comment type="caution">
    <text evidence="3">The sequence shown here is derived from an EMBL/GenBank/DDBJ whole genome shotgun (WGS) entry which is preliminary data.</text>
</comment>
<name>A0A427YRP7_9TREE</name>
<feature type="region of interest" description="Disordered" evidence="2">
    <location>
        <begin position="153"/>
        <end position="185"/>
    </location>
</feature>
<reference evidence="3 4" key="1">
    <citation type="submission" date="2018-11" db="EMBL/GenBank/DDBJ databases">
        <title>Genome sequence of Saitozyma podzolica DSM 27192.</title>
        <authorList>
            <person name="Aliyu H."/>
            <person name="Gorte O."/>
            <person name="Ochsenreither K."/>
        </authorList>
    </citation>
    <scope>NUCLEOTIDE SEQUENCE [LARGE SCALE GENOMIC DNA]</scope>
    <source>
        <strain evidence="3 4">DSM 27192</strain>
    </source>
</reference>
<accession>A0A427YRP7</accession>
<keyword evidence="4" id="KW-1185">Reference proteome</keyword>
<proteinExistence type="predicted"/>
<protein>
    <submittedName>
        <fullName evidence="3">Uncharacterized protein</fullName>
    </submittedName>
</protein>
<keyword evidence="1" id="KW-0175">Coiled coil</keyword>
<dbReference type="OrthoDB" id="10351197at2759"/>
<gene>
    <name evidence="3" type="ORF">EHS25_006395</name>
</gene>